<evidence type="ECO:0008006" key="3">
    <source>
        <dbReference type="Google" id="ProtNLM"/>
    </source>
</evidence>
<keyword evidence="2" id="KW-1185">Reference proteome</keyword>
<proteinExistence type="predicted"/>
<accession>A0ABN5CH29</accession>
<evidence type="ECO:0000313" key="1">
    <source>
        <dbReference type="EMBL" id="ATD06611.1"/>
    </source>
</evidence>
<dbReference type="EMBL" id="CP011924">
    <property type="protein sequence ID" value="ATD06611.1"/>
    <property type="molecule type" value="Genomic_DNA"/>
</dbReference>
<organism evidence="1 2">
    <name type="scientific">Pseudoalteromonas piscicida</name>
    <dbReference type="NCBI Taxonomy" id="43662"/>
    <lineage>
        <taxon>Bacteria</taxon>
        <taxon>Pseudomonadati</taxon>
        <taxon>Pseudomonadota</taxon>
        <taxon>Gammaproteobacteria</taxon>
        <taxon>Alteromonadales</taxon>
        <taxon>Pseudoalteromonadaceae</taxon>
        <taxon>Pseudoalteromonas</taxon>
    </lineage>
</organism>
<protein>
    <recommendedName>
        <fullName evidence="3">Zf-HC2 domain-containing protein</fullName>
    </recommendedName>
</protein>
<evidence type="ECO:0000313" key="2">
    <source>
        <dbReference type="Proteomes" id="UP000016521"/>
    </source>
</evidence>
<dbReference type="Proteomes" id="UP000016521">
    <property type="component" value="Chromosome I"/>
</dbReference>
<gene>
    <name evidence="1" type="ORF">PPIS_a1498</name>
</gene>
<name>A0ABN5CH29_PSEO7</name>
<reference evidence="1 2" key="1">
    <citation type="submission" date="2015-06" db="EMBL/GenBank/DDBJ databases">
        <authorList>
            <person name="Xie B.-B."/>
            <person name="Rong J.-C."/>
            <person name="Qin Q.-L."/>
            <person name="Zhang Y.-Z."/>
        </authorList>
    </citation>
    <scope>NUCLEOTIDE SEQUENCE [LARGE SCALE GENOMIC DNA]</scope>
    <source>
        <strain evidence="1 2">JCM 20779</strain>
    </source>
</reference>
<sequence>MLRYLDIDSNEHCRGFFASFTNRLVNWSSLNQLQQHVVECENCVA</sequence>